<dbReference type="SUPFAM" id="SSF48452">
    <property type="entry name" value="TPR-like"/>
    <property type="match status" value="1"/>
</dbReference>
<keyword evidence="3" id="KW-1185">Reference proteome</keyword>
<name>A0ABV6MDR3_9ACTN</name>
<dbReference type="Gene3D" id="3.40.50.300">
    <property type="entry name" value="P-loop containing nucleotide triphosphate hydrolases"/>
    <property type="match status" value="1"/>
</dbReference>
<evidence type="ECO:0000313" key="3">
    <source>
        <dbReference type="Proteomes" id="UP001589867"/>
    </source>
</evidence>
<dbReference type="Proteomes" id="UP001589867">
    <property type="component" value="Unassembled WGS sequence"/>
</dbReference>
<dbReference type="InterPro" id="IPR010982">
    <property type="entry name" value="Lambda_DNA-bd_dom_sf"/>
</dbReference>
<dbReference type="PROSITE" id="PS50943">
    <property type="entry name" value="HTH_CROC1"/>
    <property type="match status" value="1"/>
</dbReference>
<dbReference type="PRINTS" id="PR00364">
    <property type="entry name" value="DISEASERSIST"/>
</dbReference>
<evidence type="ECO:0000313" key="2">
    <source>
        <dbReference type="EMBL" id="MFC0532868.1"/>
    </source>
</evidence>
<dbReference type="Pfam" id="PF13424">
    <property type="entry name" value="TPR_12"/>
    <property type="match status" value="1"/>
</dbReference>
<feature type="domain" description="HTH cro/C1-type" evidence="1">
    <location>
        <begin position="18"/>
        <end position="72"/>
    </location>
</feature>
<dbReference type="InterPro" id="IPR011990">
    <property type="entry name" value="TPR-like_helical_dom_sf"/>
</dbReference>
<dbReference type="InterPro" id="IPR001387">
    <property type="entry name" value="Cro/C1-type_HTH"/>
</dbReference>
<dbReference type="PANTHER" id="PTHR47691">
    <property type="entry name" value="REGULATOR-RELATED"/>
    <property type="match status" value="1"/>
</dbReference>
<accession>A0ABV6MDR3</accession>
<dbReference type="CDD" id="cd00093">
    <property type="entry name" value="HTH_XRE"/>
    <property type="match status" value="1"/>
</dbReference>
<dbReference type="PANTHER" id="PTHR47691:SF3">
    <property type="entry name" value="HTH-TYPE TRANSCRIPTIONAL REGULATOR RV0890C-RELATED"/>
    <property type="match status" value="1"/>
</dbReference>
<dbReference type="RefSeq" id="WP_377259743.1">
    <property type="nucleotide sequence ID" value="NZ_JBHLUH010000077.1"/>
</dbReference>
<reference evidence="2 3" key="1">
    <citation type="submission" date="2024-09" db="EMBL/GenBank/DDBJ databases">
        <authorList>
            <person name="Sun Q."/>
            <person name="Mori K."/>
        </authorList>
    </citation>
    <scope>NUCLEOTIDE SEQUENCE [LARGE SCALE GENOMIC DNA]</scope>
    <source>
        <strain evidence="2 3">TBRC 3947</strain>
    </source>
</reference>
<dbReference type="Gene3D" id="1.10.260.40">
    <property type="entry name" value="lambda repressor-like DNA-binding domains"/>
    <property type="match status" value="1"/>
</dbReference>
<dbReference type="SUPFAM" id="SSF52540">
    <property type="entry name" value="P-loop containing nucleoside triphosphate hydrolases"/>
    <property type="match status" value="1"/>
</dbReference>
<proteinExistence type="predicted"/>
<dbReference type="InterPro" id="IPR027417">
    <property type="entry name" value="P-loop_NTPase"/>
</dbReference>
<gene>
    <name evidence="2" type="ORF">ACFFIA_35145</name>
</gene>
<dbReference type="SUPFAM" id="SSF47413">
    <property type="entry name" value="lambda repressor-like DNA-binding domains"/>
    <property type="match status" value="1"/>
</dbReference>
<evidence type="ECO:0000259" key="1">
    <source>
        <dbReference type="PROSITE" id="PS50943"/>
    </source>
</evidence>
<dbReference type="SMART" id="SM00530">
    <property type="entry name" value="HTH_XRE"/>
    <property type="match status" value="1"/>
</dbReference>
<sequence>MTRDHGPDQGNTAFDALLRAKRLAAGLTQAELAGRAGVGIRTVRDLERGRSRPQRTTMELLAKALDLTGRERADFLGAARGMAVESASGPTGVELPSAGELIGRDRDISELAAIFDGLESRTVSLVGLAGVGKTGLALAVAHRVAAAHPAGVAGILVSDVSTPDDVLTAIATVFGVGRAADLSGRLAGASALLVVDAVERAPDAVAVALTWLAGAAPTLRVLATGRHPIGVPGERVWPVAPLEVPPAGVEADLDTASAYPAVALFLARLRQVRREPLEPDEVGALIGLVRKLGGLPLALELAAARGRVLDLNEILNRYGDRVLDLAGPAVASGAPTDTTREAVTVTLRDAVAASYRLLEADERRALRRLSAFRNRWSVDLAESVLADETGQVAGGDPVPLLDRLIALGLLSVRGSGPYRFRLLDVVRDFATERAAANGELGRIRRRHAVVFAALATRIAPDLAGGNFSAAVGRLDDVASDLWAALAYSANDDPHTALRLAAGLPRWWRFRGRDLPGRQWLRRLLDDPRTADADPIVRAWAGVGVGQLAAEHGGGAEELPAAEAALAEFRRAGDLTGELAARSLLCGLWMTTGGYDEARRHGEAVLALAGRAGRIRDMAVAQNNLTWHEIRVGDLRAARRRLAAVDRLASQCGEHRLRALARANLAEVARLDGRYAEAEALGRRAIAALAELGDPGHKRRVLGTIGRAHAQAGQVDEARAVLAEIRQLGAAAEPATPERLALGRMESGEAASIEAILAYGRGDKESAVEWFTAAAEAYAGGHDLRDVAEALVWLAASTEEPEARRSVVDWLTAVCKEGGITLLPRERALISG</sequence>
<dbReference type="Gene3D" id="1.25.40.10">
    <property type="entry name" value="Tetratricopeptide repeat domain"/>
    <property type="match status" value="1"/>
</dbReference>
<protein>
    <submittedName>
        <fullName evidence="2">Helix-turn-helix domain-containing protein</fullName>
    </submittedName>
</protein>
<organism evidence="2 3">
    <name type="scientific">Phytohabitans kaempferiae</name>
    <dbReference type="NCBI Taxonomy" id="1620943"/>
    <lineage>
        <taxon>Bacteria</taxon>
        <taxon>Bacillati</taxon>
        <taxon>Actinomycetota</taxon>
        <taxon>Actinomycetes</taxon>
        <taxon>Micromonosporales</taxon>
        <taxon>Micromonosporaceae</taxon>
    </lineage>
</organism>
<comment type="caution">
    <text evidence="2">The sequence shown here is derived from an EMBL/GenBank/DDBJ whole genome shotgun (WGS) entry which is preliminary data.</text>
</comment>
<dbReference type="EMBL" id="JBHLUH010000077">
    <property type="protein sequence ID" value="MFC0532868.1"/>
    <property type="molecule type" value="Genomic_DNA"/>
</dbReference>
<dbReference type="Pfam" id="PF01381">
    <property type="entry name" value="HTH_3"/>
    <property type="match status" value="1"/>
</dbReference>